<sequence>MNPLKCVFGVTSGKFLGLVVLRHGIEIEQGKIDAILAMPEPTNLHELKSLQGQLAYLRCFIPNLTRKCQPFSRLKK</sequence>
<dbReference type="Gene3D" id="3.30.70.270">
    <property type="match status" value="1"/>
</dbReference>
<keyword evidence="2" id="KW-1185">Reference proteome</keyword>
<dbReference type="PANTHER" id="PTHR37984:SF5">
    <property type="entry name" value="PROTEIN NYNRIN-LIKE"/>
    <property type="match status" value="1"/>
</dbReference>
<dbReference type="Proteomes" id="UP001454036">
    <property type="component" value="Unassembled WGS sequence"/>
</dbReference>
<accession>A0AAV3RKG0</accession>
<evidence type="ECO:0000313" key="1">
    <source>
        <dbReference type="EMBL" id="GAA0177935.1"/>
    </source>
</evidence>
<dbReference type="SUPFAM" id="SSF56672">
    <property type="entry name" value="DNA/RNA polymerases"/>
    <property type="match status" value="1"/>
</dbReference>
<protein>
    <submittedName>
        <fullName evidence="1">Uncharacterized protein</fullName>
    </submittedName>
</protein>
<proteinExistence type="predicted"/>
<dbReference type="InterPro" id="IPR043502">
    <property type="entry name" value="DNA/RNA_pol_sf"/>
</dbReference>
<dbReference type="AlphaFoldDB" id="A0AAV3RKG0"/>
<organism evidence="1 2">
    <name type="scientific">Lithospermum erythrorhizon</name>
    <name type="common">Purple gromwell</name>
    <name type="synonym">Lithospermum officinale var. erythrorhizon</name>
    <dbReference type="NCBI Taxonomy" id="34254"/>
    <lineage>
        <taxon>Eukaryota</taxon>
        <taxon>Viridiplantae</taxon>
        <taxon>Streptophyta</taxon>
        <taxon>Embryophyta</taxon>
        <taxon>Tracheophyta</taxon>
        <taxon>Spermatophyta</taxon>
        <taxon>Magnoliopsida</taxon>
        <taxon>eudicotyledons</taxon>
        <taxon>Gunneridae</taxon>
        <taxon>Pentapetalae</taxon>
        <taxon>asterids</taxon>
        <taxon>lamiids</taxon>
        <taxon>Boraginales</taxon>
        <taxon>Boraginaceae</taxon>
        <taxon>Boraginoideae</taxon>
        <taxon>Lithospermeae</taxon>
        <taxon>Lithospermum</taxon>
    </lineage>
</organism>
<reference evidence="1 2" key="1">
    <citation type="submission" date="2024-01" db="EMBL/GenBank/DDBJ databases">
        <title>The complete chloroplast genome sequence of Lithospermum erythrorhizon: insights into the phylogenetic relationship among Boraginaceae species and the maternal lineages of purple gromwells.</title>
        <authorList>
            <person name="Okada T."/>
            <person name="Watanabe K."/>
        </authorList>
    </citation>
    <scope>NUCLEOTIDE SEQUENCE [LARGE SCALE GENOMIC DNA]</scope>
</reference>
<comment type="caution">
    <text evidence="1">The sequence shown here is derived from an EMBL/GenBank/DDBJ whole genome shotgun (WGS) entry which is preliminary data.</text>
</comment>
<dbReference type="InterPro" id="IPR050951">
    <property type="entry name" value="Retrovirus_Pol_polyprotein"/>
</dbReference>
<dbReference type="InterPro" id="IPR043128">
    <property type="entry name" value="Rev_trsase/Diguanyl_cyclase"/>
</dbReference>
<dbReference type="EMBL" id="BAABME010010367">
    <property type="protein sequence ID" value="GAA0177935.1"/>
    <property type="molecule type" value="Genomic_DNA"/>
</dbReference>
<gene>
    <name evidence="1" type="ORF">LIER_29770</name>
</gene>
<dbReference type="PANTHER" id="PTHR37984">
    <property type="entry name" value="PROTEIN CBG26694"/>
    <property type="match status" value="1"/>
</dbReference>
<name>A0AAV3RKG0_LITER</name>
<evidence type="ECO:0000313" key="2">
    <source>
        <dbReference type="Proteomes" id="UP001454036"/>
    </source>
</evidence>